<dbReference type="GO" id="GO:0019867">
    <property type="term" value="C:outer membrane"/>
    <property type="evidence" value="ECO:0007669"/>
    <property type="project" value="InterPro"/>
</dbReference>
<dbReference type="Pfam" id="PF07660">
    <property type="entry name" value="STN"/>
    <property type="match status" value="1"/>
</dbReference>
<evidence type="ECO:0000256" key="3">
    <source>
        <dbReference type="ARBA" id="ARBA00023237"/>
    </source>
</evidence>
<evidence type="ECO:0000313" key="5">
    <source>
        <dbReference type="EMBL" id="ATY34214.1"/>
    </source>
</evidence>
<keyword evidence="6" id="KW-1185">Reference proteome</keyword>
<name>A0A2K8MME2_9SPHN</name>
<feature type="domain" description="Secretin/TonB short N-terminal" evidence="4">
    <location>
        <begin position="105"/>
        <end position="156"/>
    </location>
</feature>
<evidence type="ECO:0000256" key="1">
    <source>
        <dbReference type="ARBA" id="ARBA00022448"/>
    </source>
</evidence>
<proteinExistence type="predicted"/>
<gene>
    <name evidence="5" type="ORF">CVN68_21495</name>
</gene>
<dbReference type="Proteomes" id="UP000229081">
    <property type="component" value="Chromosome"/>
</dbReference>
<dbReference type="SMART" id="SM00965">
    <property type="entry name" value="STN"/>
    <property type="match status" value="1"/>
</dbReference>
<evidence type="ECO:0000259" key="4">
    <source>
        <dbReference type="SMART" id="SM00965"/>
    </source>
</evidence>
<sequence>MERRTARWPLGQRLAKRVRNPDRQTDEAARKGALAALSSRAMAALTLSGKFPICLALAAIGAPAFAATDTHAQAQAIGGDQRTAFDIPAQPLDAALAQYFRLTGVQLLYDSALTAGRRSTAVRGNYSPREAMRLLLRGTGLIARYSRTNAAIITTPDARGEAPLIPLGRVVVRERIATPRPTAIQRLEFYGRLANELHAYLRDDRRTHRLTFDMRASIRIAGGAIERIRIDRSSGDARADRLVAEVLAGRRVSAPPEGIAQPLLVALKGKRTVGD</sequence>
<reference evidence="5 6" key="1">
    <citation type="submission" date="2017-11" db="EMBL/GenBank/DDBJ databases">
        <title>Complete genome sequence of Sphingomonas sp. Strain Cra20, a psychrotolerant potential plant growth promoting rhizobacteria.</title>
        <authorList>
            <person name="Luo Y."/>
        </authorList>
    </citation>
    <scope>NUCLEOTIDE SEQUENCE [LARGE SCALE GENOMIC DNA]</scope>
    <source>
        <strain evidence="5 6">Cra20</strain>
    </source>
</reference>
<dbReference type="KEGG" id="sphc:CVN68_21495"/>
<dbReference type="Gene3D" id="3.55.50.30">
    <property type="match status" value="1"/>
</dbReference>
<accession>A0A2K8MME2</accession>
<keyword evidence="2" id="KW-0472">Membrane</keyword>
<evidence type="ECO:0000313" key="6">
    <source>
        <dbReference type="Proteomes" id="UP000229081"/>
    </source>
</evidence>
<protein>
    <recommendedName>
        <fullName evidence="4">Secretin/TonB short N-terminal domain-containing protein</fullName>
    </recommendedName>
</protein>
<evidence type="ECO:0000256" key="2">
    <source>
        <dbReference type="ARBA" id="ARBA00023136"/>
    </source>
</evidence>
<keyword evidence="3" id="KW-0998">Cell outer membrane</keyword>
<dbReference type="InterPro" id="IPR011662">
    <property type="entry name" value="Secretin/TonB_short_N"/>
</dbReference>
<organism evidence="5 6">
    <name type="scientific">Sphingomonas psychrotolerans</name>
    <dbReference type="NCBI Taxonomy" id="1327635"/>
    <lineage>
        <taxon>Bacteria</taxon>
        <taxon>Pseudomonadati</taxon>
        <taxon>Pseudomonadota</taxon>
        <taxon>Alphaproteobacteria</taxon>
        <taxon>Sphingomonadales</taxon>
        <taxon>Sphingomonadaceae</taxon>
        <taxon>Sphingomonas</taxon>
    </lineage>
</organism>
<dbReference type="EMBL" id="CP024923">
    <property type="protein sequence ID" value="ATY34214.1"/>
    <property type="molecule type" value="Genomic_DNA"/>
</dbReference>
<dbReference type="AlphaFoldDB" id="A0A2K8MME2"/>
<keyword evidence="1" id="KW-0813">Transport</keyword>